<dbReference type="OrthoDB" id="74629at2759"/>
<comment type="caution">
    <text evidence="2">The sequence shown here is derived from an EMBL/GenBank/DDBJ whole genome shotgun (WGS) entry which is preliminary data.</text>
</comment>
<accession>A0A024GE12</accession>
<feature type="compositionally biased region" description="Polar residues" evidence="1">
    <location>
        <begin position="24"/>
        <end position="42"/>
    </location>
</feature>
<evidence type="ECO:0000313" key="3">
    <source>
        <dbReference type="Proteomes" id="UP000053237"/>
    </source>
</evidence>
<feature type="region of interest" description="Disordered" evidence="1">
    <location>
        <begin position="86"/>
        <end position="116"/>
    </location>
</feature>
<dbReference type="InParanoid" id="A0A024GE12"/>
<protein>
    <submittedName>
        <fullName evidence="2">Uncharacterized protein</fullName>
    </submittedName>
</protein>
<dbReference type="Proteomes" id="UP000053237">
    <property type="component" value="Unassembled WGS sequence"/>
</dbReference>
<organism evidence="2 3">
    <name type="scientific">Albugo candida</name>
    <dbReference type="NCBI Taxonomy" id="65357"/>
    <lineage>
        <taxon>Eukaryota</taxon>
        <taxon>Sar</taxon>
        <taxon>Stramenopiles</taxon>
        <taxon>Oomycota</taxon>
        <taxon>Peronosporomycetes</taxon>
        <taxon>Albuginales</taxon>
        <taxon>Albuginaceae</taxon>
        <taxon>Albugo</taxon>
    </lineage>
</organism>
<dbReference type="EMBL" id="CAIX01000079">
    <property type="protein sequence ID" value="CCI44774.1"/>
    <property type="molecule type" value="Genomic_DNA"/>
</dbReference>
<keyword evidence="3" id="KW-1185">Reference proteome</keyword>
<gene>
    <name evidence="2" type="ORF">BN9_055980</name>
</gene>
<evidence type="ECO:0000256" key="1">
    <source>
        <dbReference type="SAM" id="MobiDB-lite"/>
    </source>
</evidence>
<feature type="compositionally biased region" description="Polar residues" evidence="1">
    <location>
        <begin position="99"/>
        <end position="116"/>
    </location>
</feature>
<evidence type="ECO:0000313" key="2">
    <source>
        <dbReference type="EMBL" id="CCI44774.1"/>
    </source>
</evidence>
<feature type="region of interest" description="Disordered" evidence="1">
    <location>
        <begin position="21"/>
        <end position="60"/>
    </location>
</feature>
<proteinExistence type="predicted"/>
<sequence length="448" mass="52028">MNSQLREHMTLRRTRRSLLDSLRPFSSQKSMRTKSIAQNASDDNLEKGSPCSTATTSSMQSLSEVMSIDNLSGSLESCDNMRIISPLSRRQSDIRDSESQLMQAESTSGKQSFSQSTHSVATFRQLRCSMSYRNTFRNSSSRLTANRQIERPLQYKRAEGDQESRIRSRTECYEQARVRSRTESCGEETDTRGPATLLALKTRRAFQRLALTSSDDEETDGSRSERISDCIEIPKEEYRRFQLQLLHVEEICRERDHQEAYLEEAIEKRVQERVQEIQHKVDERMKNYKHQKDEECEYRIRKLSSSYSDAKRGSGQRLDGRMRRRRTFDKIFHSHRHRSRHSSDSNEESAIRETFCLIDVATMDSLNAQESQLATAPREKLVEMITTLFDHSEVQAKQLEDAKELIKEALRSREEAEYIAHDAIRLTLDLAAQLDDKDRVELEHGSHK</sequence>
<reference evidence="2 3" key="1">
    <citation type="submission" date="2012-05" db="EMBL/GenBank/DDBJ databases">
        <title>Recombination and specialization in a pathogen metapopulation.</title>
        <authorList>
            <person name="Gardiner A."/>
            <person name="Kemen E."/>
            <person name="Schultz-Larsen T."/>
            <person name="MacLean D."/>
            <person name="Van Oosterhout C."/>
            <person name="Jones J.D.G."/>
        </authorList>
    </citation>
    <scope>NUCLEOTIDE SEQUENCE [LARGE SCALE GENOMIC DNA]</scope>
    <source>
        <strain evidence="2 3">Ac Nc2</strain>
    </source>
</reference>
<dbReference type="AlphaFoldDB" id="A0A024GE12"/>
<feature type="compositionally biased region" description="Polar residues" evidence="1">
    <location>
        <begin position="50"/>
        <end position="60"/>
    </location>
</feature>
<name>A0A024GE12_9STRA</name>